<sequence>MNIFKMTLKRLLRDRVQLILMVIVPILPLIPVSASADVKNTPINIGIVDNDKSELSQLFKSNLDNEFKTIPIKEDEINNSLYNSRVKAVIVIPNGYMKSVRIGDMLKIKGLYIEGEDVSYLVNGYINNFNNKLLSISAVCKSDNELVDKFEKLNSSLVKLNSIKEFKINKEKSRAAFGIMIQFIMFSSILASTLLLKDKEEKIFFRNLSAPISVRRYLFETILSFFTIGILQLSILLLVSKFFLKLYIGDSYLNMFIYMSIVTLMASALGLAISSHMKTIIQALGFGIIITTLLTALGGGWGFLPKGILLNISKLTPIYWSLDGVNILLNNTRLEGVVNNIFIMILFTILFLLVGMWKKGDNLYYSALGE</sequence>
<dbReference type="Pfam" id="PF12698">
    <property type="entry name" value="ABC2_membrane_3"/>
    <property type="match status" value="1"/>
</dbReference>
<name>A0A1M6TXT8_9CLOT</name>
<dbReference type="InterPro" id="IPR051449">
    <property type="entry name" value="ABC-2_transporter_component"/>
</dbReference>
<dbReference type="PANTHER" id="PTHR30294:SF29">
    <property type="entry name" value="MULTIDRUG ABC TRANSPORTER PERMEASE YBHS-RELATED"/>
    <property type="match status" value="1"/>
</dbReference>
<dbReference type="Proteomes" id="UP000184310">
    <property type="component" value="Unassembled WGS sequence"/>
</dbReference>
<evidence type="ECO:0000256" key="3">
    <source>
        <dbReference type="ARBA" id="ARBA00022692"/>
    </source>
</evidence>
<feature type="transmembrane region" description="Helical" evidence="6">
    <location>
        <begin position="251"/>
        <end position="273"/>
    </location>
</feature>
<dbReference type="EMBL" id="FQZB01000021">
    <property type="protein sequence ID" value="SHK61694.1"/>
    <property type="molecule type" value="Genomic_DNA"/>
</dbReference>
<keyword evidence="3 6" id="KW-0812">Transmembrane</keyword>
<reference evidence="8 9" key="1">
    <citation type="submission" date="2016-11" db="EMBL/GenBank/DDBJ databases">
        <authorList>
            <person name="Jaros S."/>
            <person name="Januszkiewicz K."/>
            <person name="Wedrychowicz H."/>
        </authorList>
    </citation>
    <scope>NUCLEOTIDE SEQUENCE [LARGE SCALE GENOMIC DNA]</scope>
    <source>
        <strain evidence="8 9">DSM 21758</strain>
    </source>
</reference>
<dbReference type="GO" id="GO:0140359">
    <property type="term" value="F:ABC-type transporter activity"/>
    <property type="evidence" value="ECO:0007669"/>
    <property type="project" value="InterPro"/>
</dbReference>
<dbReference type="OrthoDB" id="266913at2"/>
<comment type="subcellular location">
    <subcellularLocation>
        <location evidence="1">Cell membrane</location>
        <topology evidence="1">Multi-pass membrane protein</topology>
    </subcellularLocation>
</comment>
<dbReference type="PANTHER" id="PTHR30294">
    <property type="entry name" value="MEMBRANE COMPONENT OF ABC TRANSPORTER YHHJ-RELATED"/>
    <property type="match status" value="1"/>
</dbReference>
<proteinExistence type="predicted"/>
<feature type="transmembrane region" description="Helical" evidence="6">
    <location>
        <begin position="280"/>
        <end position="304"/>
    </location>
</feature>
<keyword evidence="2" id="KW-1003">Cell membrane</keyword>
<evidence type="ECO:0000313" key="9">
    <source>
        <dbReference type="Proteomes" id="UP000184310"/>
    </source>
</evidence>
<dbReference type="STRING" id="1121302.SAMN02745163_04143"/>
<feature type="transmembrane region" description="Helical" evidence="6">
    <location>
        <begin position="175"/>
        <end position="196"/>
    </location>
</feature>
<evidence type="ECO:0000259" key="7">
    <source>
        <dbReference type="Pfam" id="PF12698"/>
    </source>
</evidence>
<dbReference type="GO" id="GO:0005886">
    <property type="term" value="C:plasma membrane"/>
    <property type="evidence" value="ECO:0007669"/>
    <property type="project" value="UniProtKB-SubCell"/>
</dbReference>
<dbReference type="RefSeq" id="WP_072992826.1">
    <property type="nucleotide sequence ID" value="NZ_FQZB01000021.1"/>
</dbReference>
<evidence type="ECO:0000256" key="4">
    <source>
        <dbReference type="ARBA" id="ARBA00022989"/>
    </source>
</evidence>
<feature type="transmembrane region" description="Helical" evidence="6">
    <location>
        <begin position="337"/>
        <end position="357"/>
    </location>
</feature>
<dbReference type="Gene3D" id="3.40.1710.10">
    <property type="entry name" value="abc type-2 transporter like domain"/>
    <property type="match status" value="1"/>
</dbReference>
<keyword evidence="4 6" id="KW-1133">Transmembrane helix</keyword>
<gene>
    <name evidence="8" type="ORF">SAMN02745163_04143</name>
</gene>
<protein>
    <submittedName>
        <fullName evidence="8">ABC-2 type transport system permease protein</fullName>
    </submittedName>
</protein>
<keyword evidence="5 6" id="KW-0472">Membrane</keyword>
<evidence type="ECO:0000313" key="8">
    <source>
        <dbReference type="EMBL" id="SHK61694.1"/>
    </source>
</evidence>
<evidence type="ECO:0000256" key="6">
    <source>
        <dbReference type="SAM" id="Phobius"/>
    </source>
</evidence>
<feature type="domain" description="ABC-2 type transporter transmembrane" evidence="7">
    <location>
        <begin position="17"/>
        <end position="356"/>
    </location>
</feature>
<evidence type="ECO:0000256" key="1">
    <source>
        <dbReference type="ARBA" id="ARBA00004651"/>
    </source>
</evidence>
<organism evidence="8 9">
    <name type="scientific">Clostridium cavendishii DSM 21758</name>
    <dbReference type="NCBI Taxonomy" id="1121302"/>
    <lineage>
        <taxon>Bacteria</taxon>
        <taxon>Bacillati</taxon>
        <taxon>Bacillota</taxon>
        <taxon>Clostridia</taxon>
        <taxon>Eubacteriales</taxon>
        <taxon>Clostridiaceae</taxon>
        <taxon>Clostridium</taxon>
    </lineage>
</organism>
<evidence type="ECO:0000256" key="5">
    <source>
        <dbReference type="ARBA" id="ARBA00023136"/>
    </source>
</evidence>
<keyword evidence="9" id="KW-1185">Reference proteome</keyword>
<feature type="transmembrane region" description="Helical" evidence="6">
    <location>
        <begin position="217"/>
        <end position="239"/>
    </location>
</feature>
<dbReference type="InterPro" id="IPR013525">
    <property type="entry name" value="ABC2_TM"/>
</dbReference>
<evidence type="ECO:0000256" key="2">
    <source>
        <dbReference type="ARBA" id="ARBA00022475"/>
    </source>
</evidence>
<accession>A0A1M6TXT8</accession>
<dbReference type="AlphaFoldDB" id="A0A1M6TXT8"/>